<dbReference type="PROSITE" id="PS50262">
    <property type="entry name" value="G_PROTEIN_RECEP_F1_2"/>
    <property type="match status" value="1"/>
</dbReference>
<dbReference type="InterPro" id="IPR001634">
    <property type="entry name" value="Adenosn_rcpt"/>
</dbReference>
<feature type="domain" description="G-protein coupled receptors family 1 profile" evidence="13">
    <location>
        <begin position="22"/>
        <end position="280"/>
    </location>
</feature>
<dbReference type="PANTHER" id="PTHR24246">
    <property type="entry name" value="OLFACTORY RECEPTOR AND ADENOSINE RECEPTOR"/>
    <property type="match status" value="1"/>
</dbReference>
<dbReference type="SUPFAM" id="SSF81321">
    <property type="entry name" value="Family A G protein-coupled receptor-like"/>
    <property type="match status" value="1"/>
</dbReference>
<keyword evidence="9" id="KW-0325">Glycoprotein</keyword>
<feature type="transmembrane region" description="Helical" evidence="12">
    <location>
        <begin position="224"/>
        <end position="242"/>
    </location>
</feature>
<evidence type="ECO:0000256" key="8">
    <source>
        <dbReference type="ARBA" id="ARBA00023170"/>
    </source>
</evidence>
<reference evidence="15" key="1">
    <citation type="submission" date="2025-08" db="UniProtKB">
        <authorList>
            <consortium name="RefSeq"/>
        </authorList>
    </citation>
    <scope>IDENTIFICATION</scope>
</reference>
<evidence type="ECO:0000256" key="1">
    <source>
        <dbReference type="ARBA" id="ARBA00004651"/>
    </source>
</evidence>
<protein>
    <submittedName>
        <fullName evidence="15">Adenosine receptor A3</fullName>
    </submittedName>
</protein>
<dbReference type="PROSITE" id="PS00237">
    <property type="entry name" value="G_PROTEIN_RECEP_F1_1"/>
    <property type="match status" value="1"/>
</dbReference>
<feature type="transmembrane region" description="Helical" evidence="12">
    <location>
        <begin position="6"/>
        <end position="31"/>
    </location>
</feature>
<keyword evidence="14" id="KW-1185">Reference proteome</keyword>
<feature type="transmembrane region" description="Helical" evidence="12">
    <location>
        <begin position="162"/>
        <end position="186"/>
    </location>
</feature>
<evidence type="ECO:0000256" key="4">
    <source>
        <dbReference type="ARBA" id="ARBA00022989"/>
    </source>
</evidence>
<keyword evidence="5" id="KW-0297">G-protein coupled receptor</keyword>
<feature type="compositionally biased region" description="Low complexity" evidence="11">
    <location>
        <begin position="321"/>
        <end position="348"/>
    </location>
</feature>
<evidence type="ECO:0000256" key="10">
    <source>
        <dbReference type="ARBA" id="ARBA00023224"/>
    </source>
</evidence>
<evidence type="ECO:0000256" key="2">
    <source>
        <dbReference type="ARBA" id="ARBA00022475"/>
    </source>
</evidence>
<dbReference type="RefSeq" id="XP_005113055.1">
    <property type="nucleotide sequence ID" value="XM_005112998.3"/>
</dbReference>
<feature type="transmembrane region" description="Helical" evidence="12">
    <location>
        <begin position="120"/>
        <end position="142"/>
    </location>
</feature>
<comment type="subcellular location">
    <subcellularLocation>
        <location evidence="1">Cell membrane</location>
        <topology evidence="1">Multi-pass membrane protein</topology>
    </subcellularLocation>
</comment>
<dbReference type="PANTHER" id="PTHR24246:SF27">
    <property type="entry name" value="ADENOSINE RECEPTOR, ISOFORM A"/>
    <property type="match status" value="1"/>
</dbReference>
<feature type="region of interest" description="Disordered" evidence="11">
    <location>
        <begin position="321"/>
        <end position="356"/>
    </location>
</feature>
<evidence type="ECO:0000256" key="6">
    <source>
        <dbReference type="ARBA" id="ARBA00023136"/>
    </source>
</evidence>
<dbReference type="InterPro" id="IPR000276">
    <property type="entry name" value="GPCR_Rhodpsn"/>
</dbReference>
<keyword evidence="8 15" id="KW-0675">Receptor</keyword>
<gene>
    <name evidence="15" type="primary">LOC101863407</name>
</gene>
<evidence type="ECO:0000256" key="7">
    <source>
        <dbReference type="ARBA" id="ARBA00023157"/>
    </source>
</evidence>
<evidence type="ECO:0000256" key="3">
    <source>
        <dbReference type="ARBA" id="ARBA00022692"/>
    </source>
</evidence>
<dbReference type="PRINTS" id="PR00237">
    <property type="entry name" value="GPCRRHODOPSN"/>
</dbReference>
<keyword evidence="4 12" id="KW-1133">Transmembrane helix</keyword>
<feature type="region of interest" description="Disordered" evidence="11">
    <location>
        <begin position="462"/>
        <end position="492"/>
    </location>
</feature>
<keyword evidence="10" id="KW-0807">Transducer</keyword>
<keyword evidence="2" id="KW-1003">Cell membrane</keyword>
<accession>A0ABM0KAR7</accession>
<evidence type="ECO:0000256" key="11">
    <source>
        <dbReference type="SAM" id="MobiDB-lite"/>
    </source>
</evidence>
<keyword evidence="7" id="KW-1015">Disulfide bond</keyword>
<feature type="compositionally biased region" description="Low complexity" evidence="11">
    <location>
        <begin position="472"/>
        <end position="492"/>
    </location>
</feature>
<organism evidence="14 15">
    <name type="scientific">Aplysia californica</name>
    <name type="common">California sea hare</name>
    <dbReference type="NCBI Taxonomy" id="6500"/>
    <lineage>
        <taxon>Eukaryota</taxon>
        <taxon>Metazoa</taxon>
        <taxon>Spiralia</taxon>
        <taxon>Lophotrochozoa</taxon>
        <taxon>Mollusca</taxon>
        <taxon>Gastropoda</taxon>
        <taxon>Heterobranchia</taxon>
        <taxon>Euthyneura</taxon>
        <taxon>Tectipleura</taxon>
        <taxon>Aplysiida</taxon>
        <taxon>Aplysioidea</taxon>
        <taxon>Aplysiidae</taxon>
        <taxon>Aplysia</taxon>
    </lineage>
</organism>
<evidence type="ECO:0000256" key="5">
    <source>
        <dbReference type="ARBA" id="ARBA00023040"/>
    </source>
</evidence>
<feature type="transmembrane region" description="Helical" evidence="12">
    <location>
        <begin position="43"/>
        <end position="65"/>
    </location>
</feature>
<sequence>MKTTDIVYISAEVIVGLISIVGNIIVVAAILKTARLHTVTNVFITNLAIADIVVGFLVAPCAALSSLGVDMTFYGCVLMNSLILMFTNVSILMLLGVAFERFFAIKKPFVYQRVLTVRRAVYANILIWVLGFLLGLVPMYGWNAGYYEHGPCFFTNVITMEYMVYFQFFGLVLAPLFLMLCVYMYILRIVRRHQRQTNTLQNMFRGQPGQDGHHKDNFHKDVRAAKLFALVILLFGIFWLPVNIFNCVTLFCSGCNFPIEALLAAIVMSHANSSINPFIYAASNSRIKNAILDLFGFKPSGQTEDSGGLGKGRQSSFSHATFHATQTASTHQQQQQQQQQPPVASSQPPFSPRGGKIFTVSKNLVTAGPTNAGVVVNDHFLPRPDSAPRGDHVTHTTVEHIHDTCATRGTPGQHTHNTHNGHKARDVTPPPPHPLPSHNNEPPAVPPAHTRHVTGHVNAAFTLDETCPPSPGGSSSHNNNNNNNSHPTTAAAATTATRAPVTFPVVPDIISARTRVTARSTWPRRQRTYRGPGTWLDHVTADHVTAPA</sequence>
<proteinExistence type="predicted"/>
<evidence type="ECO:0000256" key="12">
    <source>
        <dbReference type="SAM" id="Phobius"/>
    </source>
</evidence>
<dbReference type="Pfam" id="PF00001">
    <property type="entry name" value="7tm_1"/>
    <property type="match status" value="1"/>
</dbReference>
<dbReference type="InterPro" id="IPR017452">
    <property type="entry name" value="GPCR_Rhodpsn_7TM"/>
</dbReference>
<keyword evidence="6 12" id="KW-0472">Membrane</keyword>
<feature type="transmembrane region" description="Helical" evidence="12">
    <location>
        <begin position="71"/>
        <end position="99"/>
    </location>
</feature>
<evidence type="ECO:0000313" key="14">
    <source>
        <dbReference type="Proteomes" id="UP000694888"/>
    </source>
</evidence>
<dbReference type="Proteomes" id="UP000694888">
    <property type="component" value="Unplaced"/>
</dbReference>
<dbReference type="PRINTS" id="PR00424">
    <property type="entry name" value="ADENOSINER"/>
</dbReference>
<keyword evidence="3 12" id="KW-0812">Transmembrane</keyword>
<dbReference type="SMART" id="SM01381">
    <property type="entry name" value="7TM_GPCR_Srsx"/>
    <property type="match status" value="1"/>
</dbReference>
<evidence type="ECO:0000259" key="13">
    <source>
        <dbReference type="PROSITE" id="PS50262"/>
    </source>
</evidence>
<feature type="region of interest" description="Disordered" evidence="11">
    <location>
        <begin position="405"/>
        <end position="450"/>
    </location>
</feature>
<dbReference type="Gene3D" id="1.20.1070.10">
    <property type="entry name" value="Rhodopsin 7-helix transmembrane proteins"/>
    <property type="match status" value="1"/>
</dbReference>
<evidence type="ECO:0000313" key="15">
    <source>
        <dbReference type="RefSeq" id="XP_005113055.1"/>
    </source>
</evidence>
<name>A0ABM0KAR7_APLCA</name>
<dbReference type="GeneID" id="101863407"/>
<evidence type="ECO:0000256" key="9">
    <source>
        <dbReference type="ARBA" id="ARBA00023180"/>
    </source>
</evidence>